<organism evidence="2 3">
    <name type="scientific">Actinopolyspora saharensis</name>
    <dbReference type="NCBI Taxonomy" id="995062"/>
    <lineage>
        <taxon>Bacteria</taxon>
        <taxon>Bacillati</taxon>
        <taxon>Actinomycetota</taxon>
        <taxon>Actinomycetes</taxon>
        <taxon>Actinopolysporales</taxon>
        <taxon>Actinopolysporaceae</taxon>
        <taxon>Actinopolyspora</taxon>
    </lineage>
</organism>
<evidence type="ECO:0000256" key="1">
    <source>
        <dbReference type="SAM" id="SignalP"/>
    </source>
</evidence>
<reference evidence="3" key="1">
    <citation type="submission" date="2016-10" db="EMBL/GenBank/DDBJ databases">
        <authorList>
            <person name="Varghese N."/>
            <person name="Submissions S."/>
        </authorList>
    </citation>
    <scope>NUCLEOTIDE SEQUENCE [LARGE SCALE GENOMIC DNA]</scope>
    <source>
        <strain evidence="3">DSM 45459</strain>
    </source>
</reference>
<keyword evidence="1" id="KW-0732">Signal</keyword>
<evidence type="ECO:0000313" key="2">
    <source>
        <dbReference type="EMBL" id="SDQ18073.1"/>
    </source>
</evidence>
<keyword evidence="3" id="KW-1185">Reference proteome</keyword>
<sequence>MKTLGKTVLATAGAALLALAPATPAWAAPSEGAAGSENHVAEQQVSPMKCGDFLGTNIRVRRAPFLDSAVNGYASQGQYCVLYGDEATGDWASCGDYSSNQWRFVEMSNDPLRGWVLDCWLSH</sequence>
<name>A0A1H0YSE0_9ACTN</name>
<proteinExistence type="predicted"/>
<accession>A0A1H0YSE0</accession>
<dbReference type="EMBL" id="FNKO01000001">
    <property type="protein sequence ID" value="SDQ18073.1"/>
    <property type="molecule type" value="Genomic_DNA"/>
</dbReference>
<feature type="signal peptide" evidence="1">
    <location>
        <begin position="1"/>
        <end position="27"/>
    </location>
</feature>
<dbReference type="RefSeq" id="WP_092520927.1">
    <property type="nucleotide sequence ID" value="NZ_FNKO01000001.1"/>
</dbReference>
<gene>
    <name evidence="2" type="ORF">SAMN04489718_0645</name>
</gene>
<feature type="chain" id="PRO_5011529876" description="SH3 domain-containing protein" evidence="1">
    <location>
        <begin position="28"/>
        <end position="123"/>
    </location>
</feature>
<dbReference type="AlphaFoldDB" id="A0A1H0YSE0"/>
<protein>
    <recommendedName>
        <fullName evidence="4">SH3 domain-containing protein</fullName>
    </recommendedName>
</protein>
<dbReference type="Proteomes" id="UP000199301">
    <property type="component" value="Unassembled WGS sequence"/>
</dbReference>
<evidence type="ECO:0008006" key="4">
    <source>
        <dbReference type="Google" id="ProtNLM"/>
    </source>
</evidence>
<dbReference type="OrthoDB" id="4268850at2"/>
<evidence type="ECO:0000313" key="3">
    <source>
        <dbReference type="Proteomes" id="UP000199301"/>
    </source>
</evidence>